<accession>A0A9P1M6X0</accession>
<evidence type="ECO:0000256" key="1">
    <source>
        <dbReference type="ARBA" id="ARBA00004370"/>
    </source>
</evidence>
<sequence length="368" mass="40608">MASSWPVGEEEYSARPYVKADKRSFHIPNLKTNPTSSIRDDLSTPWKKYEDFLENESSTLEIAGIKNHYDPDAGSDSEGEPAYFTSNFPTTPSASNRRTSPTRRRPSTPATPSPAPRAPPHQLGISSSDSVLDVIARNWNREGAWGTWKGTNATFFYTVLQSWVENWSRGALATMFSVPDIGVEEDMLDAFTRSPHPWTTLGVAAAAAVVTGLLLAPLDLIRTRHILTPASRRTRGLWTTLRALPSYVCPSTLILPTILHSLVHPVLTILAPIVAQSRFRLDLKLTPSRSGRITVSWAPCTTFAWRRDHDLSPAKCPPGAKRRKPVAETVYKQGQGLAGLTRGWKISFIGLVGLWSASVLSNGEDEFF</sequence>
<evidence type="ECO:0000256" key="4">
    <source>
        <dbReference type="ARBA" id="ARBA00022989"/>
    </source>
</evidence>
<gene>
    <name evidence="7" type="ORF">PPNO1_LOCUS318</name>
</gene>
<evidence type="ECO:0000256" key="5">
    <source>
        <dbReference type="ARBA" id="ARBA00023136"/>
    </source>
</evidence>
<organism evidence="7 8">
    <name type="scientific">Parascedosporium putredinis</name>
    <dbReference type="NCBI Taxonomy" id="1442378"/>
    <lineage>
        <taxon>Eukaryota</taxon>
        <taxon>Fungi</taxon>
        <taxon>Dikarya</taxon>
        <taxon>Ascomycota</taxon>
        <taxon>Pezizomycotina</taxon>
        <taxon>Sordariomycetes</taxon>
        <taxon>Hypocreomycetidae</taxon>
        <taxon>Microascales</taxon>
        <taxon>Microascaceae</taxon>
        <taxon>Parascedosporium</taxon>
    </lineage>
</organism>
<feature type="region of interest" description="Disordered" evidence="6">
    <location>
        <begin position="69"/>
        <end position="125"/>
    </location>
</feature>
<evidence type="ECO:0008006" key="9">
    <source>
        <dbReference type="Google" id="ProtNLM"/>
    </source>
</evidence>
<keyword evidence="3" id="KW-0496">Mitochondrion</keyword>
<evidence type="ECO:0000256" key="6">
    <source>
        <dbReference type="SAM" id="MobiDB-lite"/>
    </source>
</evidence>
<feature type="compositionally biased region" description="Pro residues" evidence="6">
    <location>
        <begin position="109"/>
        <end position="119"/>
    </location>
</feature>
<proteinExistence type="predicted"/>
<reference evidence="7" key="1">
    <citation type="submission" date="2022-11" db="EMBL/GenBank/DDBJ databases">
        <authorList>
            <person name="Scott C."/>
            <person name="Bruce N."/>
        </authorList>
    </citation>
    <scope>NUCLEOTIDE SEQUENCE</scope>
</reference>
<keyword evidence="4" id="KW-1133">Transmembrane helix</keyword>
<dbReference type="AlphaFoldDB" id="A0A9P1M6X0"/>
<dbReference type="OrthoDB" id="77989at2759"/>
<keyword evidence="2" id="KW-0812">Transmembrane</keyword>
<feature type="compositionally biased region" description="Low complexity" evidence="6">
    <location>
        <begin position="89"/>
        <end position="99"/>
    </location>
</feature>
<dbReference type="EMBL" id="CALLCH030000001">
    <property type="protein sequence ID" value="CAI4210517.1"/>
    <property type="molecule type" value="Genomic_DNA"/>
</dbReference>
<dbReference type="GO" id="GO:0016020">
    <property type="term" value="C:membrane"/>
    <property type="evidence" value="ECO:0007669"/>
    <property type="project" value="UniProtKB-SubCell"/>
</dbReference>
<evidence type="ECO:0000313" key="7">
    <source>
        <dbReference type="EMBL" id="CAI4210517.1"/>
    </source>
</evidence>
<dbReference type="Gene3D" id="1.50.40.10">
    <property type="entry name" value="Mitochondrial carrier domain"/>
    <property type="match status" value="1"/>
</dbReference>
<name>A0A9P1M6X0_9PEZI</name>
<evidence type="ECO:0000313" key="8">
    <source>
        <dbReference type="Proteomes" id="UP000838763"/>
    </source>
</evidence>
<evidence type="ECO:0000256" key="2">
    <source>
        <dbReference type="ARBA" id="ARBA00022692"/>
    </source>
</evidence>
<comment type="subcellular location">
    <subcellularLocation>
        <location evidence="1">Membrane</location>
    </subcellularLocation>
</comment>
<keyword evidence="5" id="KW-0472">Membrane</keyword>
<protein>
    <recommendedName>
        <fullName evidence="9">Mitochondrial carrier</fullName>
    </recommendedName>
</protein>
<dbReference type="InterPro" id="IPR023395">
    <property type="entry name" value="MCP_dom_sf"/>
</dbReference>
<keyword evidence="3" id="KW-0999">Mitochondrion inner membrane</keyword>
<keyword evidence="8" id="KW-1185">Reference proteome</keyword>
<dbReference type="SUPFAM" id="SSF103506">
    <property type="entry name" value="Mitochondrial carrier"/>
    <property type="match status" value="1"/>
</dbReference>
<dbReference type="Proteomes" id="UP000838763">
    <property type="component" value="Unassembled WGS sequence"/>
</dbReference>
<comment type="caution">
    <text evidence="7">The sequence shown here is derived from an EMBL/GenBank/DDBJ whole genome shotgun (WGS) entry which is preliminary data.</text>
</comment>
<evidence type="ECO:0000256" key="3">
    <source>
        <dbReference type="ARBA" id="ARBA00022792"/>
    </source>
</evidence>